<name>A0A1I7H5P6_9FIRM</name>
<evidence type="ECO:0000256" key="1">
    <source>
        <dbReference type="ARBA" id="ARBA00022801"/>
    </source>
</evidence>
<gene>
    <name evidence="3" type="ORF">SAMN05216508_11227</name>
</gene>
<feature type="region of interest" description="Disordered" evidence="2">
    <location>
        <begin position="47"/>
        <end position="81"/>
    </location>
</feature>
<protein>
    <submittedName>
        <fullName evidence="3">Sortase family protein</fullName>
    </submittedName>
</protein>
<dbReference type="SUPFAM" id="SSF63817">
    <property type="entry name" value="Sortase"/>
    <property type="match status" value="1"/>
</dbReference>
<dbReference type="Pfam" id="PF04203">
    <property type="entry name" value="Sortase"/>
    <property type="match status" value="1"/>
</dbReference>
<dbReference type="EMBL" id="FPBT01000012">
    <property type="protein sequence ID" value="SFU55846.1"/>
    <property type="molecule type" value="Genomic_DNA"/>
</dbReference>
<dbReference type="InterPro" id="IPR023365">
    <property type="entry name" value="Sortase_dom-sf"/>
</dbReference>
<reference evidence="3 4" key="1">
    <citation type="submission" date="2016-10" db="EMBL/GenBank/DDBJ databases">
        <authorList>
            <person name="de Groot N.N."/>
        </authorList>
    </citation>
    <scope>NUCLEOTIDE SEQUENCE [LARGE SCALE GENOMIC DNA]</scope>
    <source>
        <strain evidence="3 4">KHGC13</strain>
    </source>
</reference>
<dbReference type="CDD" id="cd05826">
    <property type="entry name" value="Sortase_B"/>
    <property type="match status" value="1"/>
</dbReference>
<evidence type="ECO:0000313" key="3">
    <source>
        <dbReference type="EMBL" id="SFU55846.1"/>
    </source>
</evidence>
<keyword evidence="4" id="KW-1185">Reference proteome</keyword>
<evidence type="ECO:0000256" key="2">
    <source>
        <dbReference type="SAM" id="MobiDB-lite"/>
    </source>
</evidence>
<dbReference type="RefSeq" id="WP_090471230.1">
    <property type="nucleotide sequence ID" value="NZ_FOWF01000013.1"/>
</dbReference>
<sequence length="264" mass="29810">MTCKRPHSPVGRVLMITGAVCLLLIGVEAGEVHRYRSALQTSERTFRRMESRVSESSASGGEGKARRLPGENGGPGRDYRKLIRSRNGADLAGWIRVPGTGISYPVMYVKGNDTKYLHRDFYGKASPEGVPFLEGRSDPCRTGNLMIYGHHMRSGAVFGRLEEYFGSRAGRRRHPALWFDRIHRDGSSTREYYRVCCSFFADTRKQPCYLDYSGIYTRSGMKRYLRLVGAGKMPASSRTLTLSTCAYHIPRPYGRFAVVFVRKE</sequence>
<evidence type="ECO:0000313" key="4">
    <source>
        <dbReference type="Proteomes" id="UP000198817"/>
    </source>
</evidence>
<proteinExistence type="predicted"/>
<dbReference type="OrthoDB" id="9806013at2"/>
<dbReference type="AlphaFoldDB" id="A0A1I7H5P6"/>
<dbReference type="InterPro" id="IPR005754">
    <property type="entry name" value="Sortase"/>
</dbReference>
<dbReference type="GO" id="GO:0016787">
    <property type="term" value="F:hydrolase activity"/>
    <property type="evidence" value="ECO:0007669"/>
    <property type="project" value="UniProtKB-KW"/>
</dbReference>
<keyword evidence="1" id="KW-0378">Hydrolase</keyword>
<accession>A0A1I7H5P6</accession>
<organism evidence="3 4">
    <name type="scientific">Eubacterium pyruvativorans</name>
    <dbReference type="NCBI Taxonomy" id="155865"/>
    <lineage>
        <taxon>Bacteria</taxon>
        <taxon>Bacillati</taxon>
        <taxon>Bacillota</taxon>
        <taxon>Clostridia</taxon>
        <taxon>Eubacteriales</taxon>
        <taxon>Eubacteriaceae</taxon>
        <taxon>Eubacterium</taxon>
    </lineage>
</organism>
<dbReference type="STRING" id="155865.SAMN05216515_11332"/>
<dbReference type="Gene3D" id="2.40.260.10">
    <property type="entry name" value="Sortase"/>
    <property type="match status" value="1"/>
</dbReference>
<dbReference type="Proteomes" id="UP000198817">
    <property type="component" value="Unassembled WGS sequence"/>
</dbReference>
<dbReference type="InterPro" id="IPR009835">
    <property type="entry name" value="SrtB"/>
</dbReference>